<name>A0A821YZ18_9BILA</name>
<comment type="caution">
    <text evidence="1">The sequence shown here is derived from an EMBL/GenBank/DDBJ whole genome shotgun (WGS) entry which is preliminary data.</text>
</comment>
<evidence type="ECO:0000313" key="1">
    <source>
        <dbReference type="EMBL" id="CAF4972866.1"/>
    </source>
</evidence>
<feature type="non-terminal residue" evidence="1">
    <location>
        <position position="1"/>
    </location>
</feature>
<dbReference type="AlphaFoldDB" id="A0A821YZ18"/>
<feature type="non-terminal residue" evidence="1">
    <location>
        <position position="80"/>
    </location>
</feature>
<organism evidence="1 2">
    <name type="scientific">Rotaria socialis</name>
    <dbReference type="NCBI Taxonomy" id="392032"/>
    <lineage>
        <taxon>Eukaryota</taxon>
        <taxon>Metazoa</taxon>
        <taxon>Spiralia</taxon>
        <taxon>Gnathifera</taxon>
        <taxon>Rotifera</taxon>
        <taxon>Eurotatoria</taxon>
        <taxon>Bdelloidea</taxon>
        <taxon>Philodinida</taxon>
        <taxon>Philodinidae</taxon>
        <taxon>Rotaria</taxon>
    </lineage>
</organism>
<dbReference type="EMBL" id="CAJOBP010099850">
    <property type="protein sequence ID" value="CAF4972866.1"/>
    <property type="molecule type" value="Genomic_DNA"/>
</dbReference>
<evidence type="ECO:0000313" key="2">
    <source>
        <dbReference type="Proteomes" id="UP000663873"/>
    </source>
</evidence>
<sequence>HPVTSSEENKTSAEPESDEDILIKQMIERAMKLTQQGDTRHAQHLLGIIHEKLSNKRKRAAAAAATASLSNGNDNEKLKI</sequence>
<gene>
    <name evidence="1" type="ORF">UJA718_LOCUS48860</name>
</gene>
<keyword evidence="2" id="KW-1185">Reference proteome</keyword>
<dbReference type="Proteomes" id="UP000663873">
    <property type="component" value="Unassembled WGS sequence"/>
</dbReference>
<reference evidence="1" key="1">
    <citation type="submission" date="2021-02" db="EMBL/GenBank/DDBJ databases">
        <authorList>
            <person name="Nowell W R."/>
        </authorList>
    </citation>
    <scope>NUCLEOTIDE SEQUENCE</scope>
</reference>
<proteinExistence type="predicted"/>
<protein>
    <submittedName>
        <fullName evidence="1">Uncharacterized protein</fullName>
    </submittedName>
</protein>
<accession>A0A821YZ18</accession>